<dbReference type="InterPro" id="IPR011993">
    <property type="entry name" value="PH-like_dom_sf"/>
</dbReference>
<proteinExistence type="predicted"/>
<comment type="caution">
    <text evidence="2">The sequence shown here is derived from an EMBL/GenBank/DDBJ whole genome shotgun (WGS) entry which is preliminary data.</text>
</comment>
<feature type="domain" description="PH" evidence="1">
    <location>
        <begin position="1"/>
        <end position="195"/>
    </location>
</feature>
<sequence>MIKNAKSGYNWKKRYFVLNDNALTYFKDHKTTDVPKGDVLLTADCTVEDFEDADHPFGFSVSTSFVKMKIAAKDAQDRLDWKQSIRMVVSDLTEADEQGFAVRGYLCKSGRFLEAKVVRRFFMLHNDCLTYHQDLYHTSTIQGMRKFSARTTVDLDGDKTLIVRTNLRDGKYWKLRADSTEERDKWVAGVRAKVAKLGFMEVDDEDTTVAELQKECLKSGFLNMRPKEGGSEWDDQFFVLTNTKLYQFFDSDADTPNQIYVLSPNCSVFETKLKDNSFELVTNSRVLHVQGSNPEETYAWVKVLRHAIANSTELDENPLLVAAKKQKAIYYDVTFETKKPLGLVLERSGEWALVKLANQDTTRVSIGSALTQVNGKDVVLAKYHETIKLLTAWQPPLTLGFR</sequence>
<dbReference type="CDD" id="cd00821">
    <property type="entry name" value="PH"/>
    <property type="match status" value="2"/>
</dbReference>
<dbReference type="InterPro" id="IPR051707">
    <property type="entry name" value="PI-Interact_SigTrans_Reg"/>
</dbReference>
<evidence type="ECO:0000259" key="1">
    <source>
        <dbReference type="PROSITE" id="PS50003"/>
    </source>
</evidence>
<protein>
    <recommendedName>
        <fullName evidence="1">PH domain-containing protein</fullName>
    </recommendedName>
</protein>
<reference evidence="2 3" key="1">
    <citation type="journal article" date="2023" name="Commun. Biol.">
        <title>Genome analysis of Parmales, the sister group of diatoms, reveals the evolutionary specialization of diatoms from phago-mixotrophs to photoautotrophs.</title>
        <authorList>
            <person name="Ban H."/>
            <person name="Sato S."/>
            <person name="Yoshikawa S."/>
            <person name="Yamada K."/>
            <person name="Nakamura Y."/>
            <person name="Ichinomiya M."/>
            <person name="Sato N."/>
            <person name="Blanc-Mathieu R."/>
            <person name="Endo H."/>
            <person name="Kuwata A."/>
            <person name="Ogata H."/>
        </authorList>
    </citation>
    <scope>NUCLEOTIDE SEQUENCE [LARGE SCALE GENOMIC DNA]</scope>
</reference>
<dbReference type="SMART" id="SM00233">
    <property type="entry name" value="PH"/>
    <property type="match status" value="3"/>
</dbReference>
<dbReference type="SUPFAM" id="SSF50729">
    <property type="entry name" value="PH domain-like"/>
    <property type="match status" value="3"/>
</dbReference>
<keyword evidence="3" id="KW-1185">Reference proteome</keyword>
<evidence type="ECO:0000313" key="2">
    <source>
        <dbReference type="EMBL" id="GMI36556.1"/>
    </source>
</evidence>
<feature type="domain" description="PH" evidence="1">
    <location>
        <begin position="215"/>
        <end position="309"/>
    </location>
</feature>
<organism evidence="2 3">
    <name type="scientific">Tetraparma gracilis</name>
    <dbReference type="NCBI Taxonomy" id="2962635"/>
    <lineage>
        <taxon>Eukaryota</taxon>
        <taxon>Sar</taxon>
        <taxon>Stramenopiles</taxon>
        <taxon>Ochrophyta</taxon>
        <taxon>Bolidophyceae</taxon>
        <taxon>Parmales</taxon>
        <taxon>Triparmaceae</taxon>
        <taxon>Tetraparma</taxon>
    </lineage>
</organism>
<gene>
    <name evidence="2" type="ORF">TeGR_g2690</name>
</gene>
<name>A0ABQ6MZ49_9STRA</name>
<dbReference type="Proteomes" id="UP001165060">
    <property type="component" value="Unassembled WGS sequence"/>
</dbReference>
<dbReference type="PANTHER" id="PTHR14336">
    <property type="entry name" value="TANDEM PH DOMAIN CONTAINING PROTEIN"/>
    <property type="match status" value="1"/>
</dbReference>
<dbReference type="EMBL" id="BRYB01001930">
    <property type="protein sequence ID" value="GMI36556.1"/>
    <property type="molecule type" value="Genomic_DNA"/>
</dbReference>
<dbReference type="Gene3D" id="2.30.29.30">
    <property type="entry name" value="Pleckstrin-homology domain (PH domain)/Phosphotyrosine-binding domain (PTB)"/>
    <property type="match status" value="3"/>
</dbReference>
<evidence type="ECO:0000313" key="3">
    <source>
        <dbReference type="Proteomes" id="UP001165060"/>
    </source>
</evidence>
<dbReference type="Pfam" id="PF00169">
    <property type="entry name" value="PH"/>
    <property type="match status" value="2"/>
</dbReference>
<dbReference type="InterPro" id="IPR001849">
    <property type="entry name" value="PH_domain"/>
</dbReference>
<dbReference type="PROSITE" id="PS50003">
    <property type="entry name" value="PH_DOMAIN"/>
    <property type="match status" value="2"/>
</dbReference>
<accession>A0ABQ6MZ49</accession>